<comment type="caution">
    <text evidence="1">The sequence shown here is derived from an EMBL/GenBank/DDBJ whole genome shotgun (WGS) entry which is preliminary data.</text>
</comment>
<evidence type="ECO:0008006" key="3">
    <source>
        <dbReference type="Google" id="ProtNLM"/>
    </source>
</evidence>
<evidence type="ECO:0000313" key="1">
    <source>
        <dbReference type="EMBL" id="GAA3759848.1"/>
    </source>
</evidence>
<reference evidence="2" key="1">
    <citation type="journal article" date="2019" name="Int. J. Syst. Evol. Microbiol.">
        <title>The Global Catalogue of Microorganisms (GCM) 10K type strain sequencing project: providing services to taxonomists for standard genome sequencing and annotation.</title>
        <authorList>
            <consortium name="The Broad Institute Genomics Platform"/>
            <consortium name="The Broad Institute Genome Sequencing Center for Infectious Disease"/>
            <person name="Wu L."/>
            <person name="Ma J."/>
        </authorList>
    </citation>
    <scope>NUCLEOTIDE SEQUENCE [LARGE SCALE GENOMIC DNA]</scope>
    <source>
        <strain evidence="2">JCM 17137</strain>
    </source>
</reference>
<gene>
    <name evidence="1" type="ORF">GCM10022402_42200</name>
</gene>
<keyword evidence="2" id="KW-1185">Reference proteome</keyword>
<dbReference type="Proteomes" id="UP001500908">
    <property type="component" value="Unassembled WGS sequence"/>
</dbReference>
<proteinExistence type="predicted"/>
<name>A0ABP7GCW0_9ACTN</name>
<accession>A0ABP7GCW0</accession>
<dbReference type="RefSeq" id="WP_344975302.1">
    <property type="nucleotide sequence ID" value="NZ_BAABDD010000029.1"/>
</dbReference>
<dbReference type="EMBL" id="BAABDD010000029">
    <property type="protein sequence ID" value="GAA3759848.1"/>
    <property type="molecule type" value="Genomic_DNA"/>
</dbReference>
<evidence type="ECO:0000313" key="2">
    <source>
        <dbReference type="Proteomes" id="UP001500908"/>
    </source>
</evidence>
<organism evidence="1 2">
    <name type="scientific">Salinactinospora qingdaonensis</name>
    <dbReference type="NCBI Taxonomy" id="702744"/>
    <lineage>
        <taxon>Bacteria</taxon>
        <taxon>Bacillati</taxon>
        <taxon>Actinomycetota</taxon>
        <taxon>Actinomycetes</taxon>
        <taxon>Streptosporangiales</taxon>
        <taxon>Nocardiopsidaceae</taxon>
        <taxon>Salinactinospora</taxon>
    </lineage>
</organism>
<protein>
    <recommendedName>
        <fullName evidence="3">Immunity protein 35</fullName>
    </recommendedName>
</protein>
<sequence>MTLEEHALEVMRREARRRGLNADFPDELPIYIPHETRRWVCDVADMGFCCFVARTPKEEITLPSERVFLPVNEVLAARWFVTGYGTVHIAPSA</sequence>